<name>A0A5E5ANL6_9BURK</name>
<evidence type="ECO:0000256" key="1">
    <source>
        <dbReference type="SAM" id="MobiDB-lite"/>
    </source>
</evidence>
<organism evidence="2 3">
    <name type="scientific">Pandoraea captiosa</name>
    <dbReference type="NCBI Taxonomy" id="2508302"/>
    <lineage>
        <taxon>Bacteria</taxon>
        <taxon>Pseudomonadati</taxon>
        <taxon>Pseudomonadota</taxon>
        <taxon>Betaproteobacteria</taxon>
        <taxon>Burkholderiales</taxon>
        <taxon>Burkholderiaceae</taxon>
        <taxon>Pandoraea</taxon>
    </lineage>
</organism>
<dbReference type="InterPro" id="IPR019637">
    <property type="entry name" value="DUF2501"/>
</dbReference>
<proteinExistence type="predicted"/>
<accession>A0A5E5ANL6</accession>
<evidence type="ECO:0000313" key="3">
    <source>
        <dbReference type="Proteomes" id="UP000414136"/>
    </source>
</evidence>
<dbReference type="EMBL" id="CABPSQ010000014">
    <property type="protein sequence ID" value="VVE74597.1"/>
    <property type="molecule type" value="Genomic_DNA"/>
</dbReference>
<evidence type="ECO:0008006" key="4">
    <source>
        <dbReference type="Google" id="ProtNLM"/>
    </source>
</evidence>
<dbReference type="Proteomes" id="UP000414136">
    <property type="component" value="Unassembled WGS sequence"/>
</dbReference>
<evidence type="ECO:0000313" key="2">
    <source>
        <dbReference type="EMBL" id="VVE74597.1"/>
    </source>
</evidence>
<gene>
    <name evidence="2" type="ORF">PCA31118_04795</name>
</gene>
<dbReference type="Pfam" id="PF10696">
    <property type="entry name" value="DUF2501"/>
    <property type="match status" value="1"/>
</dbReference>
<keyword evidence="3" id="KW-1185">Reference proteome</keyword>
<sequence>MSRRMECKAHNAHQANKARKATTADTANRVRAGFRGWASRGAASAALLLAVVAPMQAHAQLDLLKNAVGSGNGSGSGSVGGGDSGGLAGSLGGLASSGSLASSSIGNATGVLQFCIKNNYLSGANLSSATDVKDKLLGKIGTQSGSAAASPGYLDGVKGMLSSPDGKTVDLNGGGLKEQLTRKVCDKVLDQAKSFL</sequence>
<feature type="region of interest" description="Disordered" evidence="1">
    <location>
        <begin position="1"/>
        <end position="24"/>
    </location>
</feature>
<reference evidence="2 3" key="1">
    <citation type="submission" date="2019-08" db="EMBL/GenBank/DDBJ databases">
        <authorList>
            <person name="Peeters C."/>
        </authorList>
    </citation>
    <scope>NUCLEOTIDE SEQUENCE [LARGE SCALE GENOMIC DNA]</scope>
    <source>
        <strain evidence="2 3">LMG 31118</strain>
    </source>
</reference>
<dbReference type="AlphaFoldDB" id="A0A5E5ANL6"/>
<protein>
    <recommendedName>
        <fullName evidence="4">DUF2501 domain-containing protein</fullName>
    </recommendedName>
</protein>